<keyword evidence="12" id="KW-0443">Lipid metabolism</keyword>
<keyword evidence="16" id="KW-1185">Reference proteome</keyword>
<evidence type="ECO:0000313" key="16">
    <source>
        <dbReference type="Proteomes" id="UP000759131"/>
    </source>
</evidence>
<dbReference type="CDD" id="cd07987">
    <property type="entry name" value="LPLAT_MGAT-like"/>
    <property type="match status" value="1"/>
</dbReference>
<dbReference type="AlphaFoldDB" id="A0A7R9L4U4"/>
<evidence type="ECO:0000256" key="10">
    <source>
        <dbReference type="ARBA" id="ARBA00022824"/>
    </source>
</evidence>
<comment type="subcellular location">
    <subcellularLocation>
        <location evidence="1">Endoplasmic reticulum membrane</location>
        <topology evidence="1">Multi-pass membrane protein</topology>
    </subcellularLocation>
</comment>
<dbReference type="SUPFAM" id="SSF69593">
    <property type="entry name" value="Glycerol-3-phosphate (1)-acyltransferase"/>
    <property type="match status" value="1"/>
</dbReference>
<dbReference type="EC" id="2.3.1.20" evidence="5"/>
<gene>
    <name evidence="15" type="ORF">OSB1V03_LOCUS15314</name>
</gene>
<dbReference type="EMBL" id="CAJPIZ010015618">
    <property type="protein sequence ID" value="CAG2115352.1"/>
    <property type="molecule type" value="Genomic_DNA"/>
</dbReference>
<evidence type="ECO:0000256" key="9">
    <source>
        <dbReference type="ARBA" id="ARBA00022798"/>
    </source>
</evidence>
<name>A0A7R9L4U4_9ACAR</name>
<dbReference type="GO" id="GO:0019432">
    <property type="term" value="P:triglyceride biosynthetic process"/>
    <property type="evidence" value="ECO:0007669"/>
    <property type="project" value="TreeGrafter"/>
</dbReference>
<evidence type="ECO:0000256" key="7">
    <source>
        <dbReference type="ARBA" id="ARBA00022679"/>
    </source>
</evidence>
<evidence type="ECO:0000256" key="2">
    <source>
        <dbReference type="ARBA" id="ARBA00004771"/>
    </source>
</evidence>
<comment type="pathway">
    <text evidence="3">Lipid metabolism.</text>
</comment>
<dbReference type="EMBL" id="OC870193">
    <property type="protein sequence ID" value="CAD7634922.1"/>
    <property type="molecule type" value="Genomic_DNA"/>
</dbReference>
<dbReference type="Proteomes" id="UP000759131">
    <property type="component" value="Unassembled WGS sequence"/>
</dbReference>
<keyword evidence="7" id="KW-0808">Transferase</keyword>
<keyword evidence="13" id="KW-0472">Membrane</keyword>
<evidence type="ECO:0000313" key="15">
    <source>
        <dbReference type="EMBL" id="CAD7634922.1"/>
    </source>
</evidence>
<evidence type="ECO:0000256" key="12">
    <source>
        <dbReference type="ARBA" id="ARBA00023098"/>
    </source>
</evidence>
<dbReference type="PANTHER" id="PTHR12317:SF0">
    <property type="entry name" value="ACYLTRANSFERASE"/>
    <property type="match status" value="1"/>
</dbReference>
<keyword evidence="11" id="KW-1133">Transmembrane helix</keyword>
<evidence type="ECO:0000256" key="6">
    <source>
        <dbReference type="ARBA" id="ARBA00022516"/>
    </source>
</evidence>
<evidence type="ECO:0000256" key="13">
    <source>
        <dbReference type="ARBA" id="ARBA00023136"/>
    </source>
</evidence>
<keyword evidence="14" id="KW-0012">Acyltransferase</keyword>
<keyword evidence="9" id="KW-0319">Glycerol metabolism</keyword>
<keyword evidence="8" id="KW-0812">Transmembrane</keyword>
<dbReference type="InterPro" id="IPR007130">
    <property type="entry name" value="DAGAT"/>
</dbReference>
<evidence type="ECO:0000256" key="11">
    <source>
        <dbReference type="ARBA" id="ARBA00022989"/>
    </source>
</evidence>
<evidence type="ECO:0000256" key="3">
    <source>
        <dbReference type="ARBA" id="ARBA00005189"/>
    </source>
</evidence>
<dbReference type="GO" id="GO:0005789">
    <property type="term" value="C:endoplasmic reticulum membrane"/>
    <property type="evidence" value="ECO:0007669"/>
    <property type="project" value="UniProtKB-SubCell"/>
</dbReference>
<evidence type="ECO:0000256" key="1">
    <source>
        <dbReference type="ARBA" id="ARBA00004477"/>
    </source>
</evidence>
<evidence type="ECO:0000256" key="5">
    <source>
        <dbReference type="ARBA" id="ARBA00013244"/>
    </source>
</evidence>
<dbReference type="OrthoDB" id="10008102at2759"/>
<accession>A0A7R9L4U4</accession>
<proteinExistence type="inferred from homology"/>
<comment type="similarity">
    <text evidence="4">Belongs to the diacylglycerol acyltransferase family.</text>
</comment>
<feature type="non-terminal residue" evidence="15">
    <location>
        <position position="259"/>
    </location>
</feature>
<evidence type="ECO:0000256" key="8">
    <source>
        <dbReference type="ARBA" id="ARBA00022692"/>
    </source>
</evidence>
<keyword evidence="6" id="KW-0444">Lipid biosynthesis</keyword>
<sequence length="259" mass="29808">GRGSQWFRTLCVWHYFADYFPLKLLKTHDLDPGKNYLFIVHPHGALIMSCIGNFVTQSTGFLNLFKGFNIRVVTLDINFWLPIHRDIFLFLGLIGSSIRSIEWCLSDPNERTNQVVALIVGGGRESLDAKPNTMNLYLKNRKGFVKIALTTGTSLVPVLAFGENEIYDQIVFPSESRFRRFQEWLLITYYYTLPVLKSYLPNRHPVVTVVGKPISVAKVENPSPQQINELHDKYINSLRQLFNENKDKYGPKDLKLIIN</sequence>
<evidence type="ECO:0000256" key="4">
    <source>
        <dbReference type="ARBA" id="ARBA00005420"/>
    </source>
</evidence>
<dbReference type="Pfam" id="PF03982">
    <property type="entry name" value="DAGAT"/>
    <property type="match status" value="1"/>
</dbReference>
<comment type="pathway">
    <text evidence="2">Glycerolipid metabolism; triacylglycerol biosynthesis.</text>
</comment>
<protein>
    <recommendedName>
        <fullName evidence="5">diacylglycerol O-acyltransferase</fullName>
        <ecNumber evidence="5">2.3.1.20</ecNumber>
    </recommendedName>
</protein>
<reference evidence="15" key="1">
    <citation type="submission" date="2020-11" db="EMBL/GenBank/DDBJ databases">
        <authorList>
            <person name="Tran Van P."/>
        </authorList>
    </citation>
    <scope>NUCLEOTIDE SEQUENCE</scope>
</reference>
<evidence type="ECO:0000256" key="14">
    <source>
        <dbReference type="ARBA" id="ARBA00023315"/>
    </source>
</evidence>
<organism evidence="15">
    <name type="scientific">Medioppia subpectinata</name>
    <dbReference type="NCBI Taxonomy" id="1979941"/>
    <lineage>
        <taxon>Eukaryota</taxon>
        <taxon>Metazoa</taxon>
        <taxon>Ecdysozoa</taxon>
        <taxon>Arthropoda</taxon>
        <taxon>Chelicerata</taxon>
        <taxon>Arachnida</taxon>
        <taxon>Acari</taxon>
        <taxon>Acariformes</taxon>
        <taxon>Sarcoptiformes</taxon>
        <taxon>Oribatida</taxon>
        <taxon>Brachypylina</taxon>
        <taxon>Oppioidea</taxon>
        <taxon>Oppiidae</taxon>
        <taxon>Medioppia</taxon>
    </lineage>
</organism>
<dbReference type="GO" id="GO:0006071">
    <property type="term" value="P:glycerol metabolic process"/>
    <property type="evidence" value="ECO:0007669"/>
    <property type="project" value="UniProtKB-KW"/>
</dbReference>
<keyword evidence="10" id="KW-0256">Endoplasmic reticulum</keyword>
<dbReference type="PANTHER" id="PTHR12317">
    <property type="entry name" value="DIACYLGLYCEROL O-ACYLTRANSFERASE"/>
    <property type="match status" value="1"/>
</dbReference>
<dbReference type="GO" id="GO:0004144">
    <property type="term" value="F:diacylglycerol O-acyltransferase activity"/>
    <property type="evidence" value="ECO:0007669"/>
    <property type="project" value="UniProtKB-EC"/>
</dbReference>